<dbReference type="Pfam" id="PF07715">
    <property type="entry name" value="Plug"/>
    <property type="match status" value="1"/>
</dbReference>
<evidence type="ECO:0000259" key="10">
    <source>
        <dbReference type="Pfam" id="PF07715"/>
    </source>
</evidence>
<comment type="similarity">
    <text evidence="8">Belongs to the TonB-dependent receptor family.</text>
</comment>
<dbReference type="InterPro" id="IPR039426">
    <property type="entry name" value="TonB-dep_rcpt-like"/>
</dbReference>
<comment type="caution">
    <text evidence="11">The sequence shown here is derived from an EMBL/GenBank/DDBJ whole genome shotgun (WGS) entry which is preliminary data.</text>
</comment>
<proteinExistence type="inferred from homology"/>
<accession>A0ABS5VKZ5</accession>
<evidence type="ECO:0000256" key="1">
    <source>
        <dbReference type="ARBA" id="ARBA00004571"/>
    </source>
</evidence>
<dbReference type="Gene3D" id="2.170.130.10">
    <property type="entry name" value="TonB-dependent receptor, plug domain"/>
    <property type="match status" value="1"/>
</dbReference>
<feature type="chain" id="PRO_5047212593" evidence="9">
    <location>
        <begin position="21"/>
        <end position="657"/>
    </location>
</feature>
<sequence length="657" mass="73979">MSTTLIRVVILFFISFSVAAQDLDSLLNMSAYTQESELQKVLNQNLTVSSAKALTTRETPGIISLITAEEIQNAGARDIIDILRLVPGFEIAQDLQFVLGMGLRGSWANEGKVLVMMDGQPFNELLYQGVALGNRFPVDAIERIEIIRGPGSAIYGGSAEYGVINIITKAADKLNGVHVFGVSGFHSNNIGRINGGVSVAQKKDNISWDLSFFKGKGIVSDRPFTDFNGDTTLSSLANVADSDPMNLNVGLKAKGFQIRGMYDEFKTSDPFTYVNFRNYAVDVKYDYKASKKLLITPQLKYYNQIPFQYGYFDTFTDVDGTVYEADEDYLKVRAERYYGSLSFVYDLSRKVNINFGGLYFQDKATDLLKSDYFGANKVSFNNVGFFAQSLLKHRLVNATLGFRYERNNAYGDAFVPRVALTKKIENLHFKILYSQSFRAPSIENINLAYEGKIKPEQSQVFETEIGYQFTPEMLLAVNVFSLRTKDVIVYLVSDDVYKNYPKSGSYGVEMVYSVRKSNWYTNLTYSFSRAGKSSDADPYEIPGLRDQYLAMTSHKFTLNTNFYINKSISLNPTFIGVGKRYAYTAPDVITKLDPYFLANVFLNFKEIYKGFTAGVGVYDLFNEKPSFPQGYNGDYAPVPGRSREFVLKLSYQLNFKK</sequence>
<comment type="subcellular location">
    <subcellularLocation>
        <location evidence="1 8">Cell outer membrane</location>
        <topology evidence="1 8">Multi-pass membrane protein</topology>
    </subcellularLocation>
</comment>
<protein>
    <submittedName>
        <fullName evidence="11">TonB-dependent receptor plug domain-containing protein</fullName>
    </submittedName>
</protein>
<dbReference type="SUPFAM" id="SSF56935">
    <property type="entry name" value="Porins"/>
    <property type="match status" value="1"/>
</dbReference>
<dbReference type="EMBL" id="JAHESD010000003">
    <property type="protein sequence ID" value="MBT1702118.1"/>
    <property type="molecule type" value="Genomic_DNA"/>
</dbReference>
<evidence type="ECO:0000313" key="12">
    <source>
        <dbReference type="Proteomes" id="UP000772618"/>
    </source>
</evidence>
<evidence type="ECO:0000256" key="2">
    <source>
        <dbReference type="ARBA" id="ARBA00022448"/>
    </source>
</evidence>
<evidence type="ECO:0000256" key="3">
    <source>
        <dbReference type="ARBA" id="ARBA00022452"/>
    </source>
</evidence>
<dbReference type="Proteomes" id="UP000772618">
    <property type="component" value="Unassembled WGS sequence"/>
</dbReference>
<evidence type="ECO:0000256" key="8">
    <source>
        <dbReference type="PROSITE-ProRule" id="PRU01360"/>
    </source>
</evidence>
<reference evidence="11 12" key="1">
    <citation type="submission" date="2021-05" db="EMBL/GenBank/DDBJ databases">
        <title>A Polyphasic approach of four new species of the genus Ohtaekwangia: Ohtaekwangia histidinii sp. nov., Ohtaekwangia cretensis sp. nov., Ohtaekwangia indiensis sp. nov., Ohtaekwangia reichenbachii sp. nov. from diverse environment.</title>
        <authorList>
            <person name="Octaviana S."/>
        </authorList>
    </citation>
    <scope>NUCLEOTIDE SEQUENCE [LARGE SCALE GENOMIC DNA]</scope>
    <source>
        <strain evidence="11 12">PWU20</strain>
    </source>
</reference>
<gene>
    <name evidence="11" type="ORF">KK060_02450</name>
</gene>
<keyword evidence="7 8" id="KW-0998">Cell outer membrane</keyword>
<evidence type="ECO:0000256" key="7">
    <source>
        <dbReference type="ARBA" id="ARBA00023237"/>
    </source>
</evidence>
<dbReference type="RefSeq" id="WP_254151822.1">
    <property type="nucleotide sequence ID" value="NZ_JAHESD010000003.1"/>
</dbReference>
<keyword evidence="11" id="KW-0675">Receptor</keyword>
<evidence type="ECO:0000313" key="11">
    <source>
        <dbReference type="EMBL" id="MBT1702118.1"/>
    </source>
</evidence>
<keyword evidence="12" id="KW-1185">Reference proteome</keyword>
<evidence type="ECO:0000256" key="6">
    <source>
        <dbReference type="ARBA" id="ARBA00023136"/>
    </source>
</evidence>
<evidence type="ECO:0000256" key="5">
    <source>
        <dbReference type="ARBA" id="ARBA00022729"/>
    </source>
</evidence>
<dbReference type="PANTHER" id="PTHR30069:SF29">
    <property type="entry name" value="HEMOGLOBIN AND HEMOGLOBIN-HAPTOGLOBIN-BINDING PROTEIN 1-RELATED"/>
    <property type="match status" value="1"/>
</dbReference>
<dbReference type="PROSITE" id="PS52016">
    <property type="entry name" value="TONB_DEPENDENT_REC_3"/>
    <property type="match status" value="1"/>
</dbReference>
<feature type="signal peptide" evidence="9">
    <location>
        <begin position="1"/>
        <end position="20"/>
    </location>
</feature>
<keyword evidence="4 8" id="KW-0812">Transmembrane</keyword>
<evidence type="ECO:0000256" key="9">
    <source>
        <dbReference type="SAM" id="SignalP"/>
    </source>
</evidence>
<organism evidence="11 12">
    <name type="scientific">Chryseosolibacter indicus</name>
    <dbReference type="NCBI Taxonomy" id="2782351"/>
    <lineage>
        <taxon>Bacteria</taxon>
        <taxon>Pseudomonadati</taxon>
        <taxon>Bacteroidota</taxon>
        <taxon>Cytophagia</taxon>
        <taxon>Cytophagales</taxon>
        <taxon>Chryseotaleaceae</taxon>
        <taxon>Chryseosolibacter</taxon>
    </lineage>
</organism>
<dbReference type="InterPro" id="IPR037066">
    <property type="entry name" value="Plug_dom_sf"/>
</dbReference>
<dbReference type="PANTHER" id="PTHR30069">
    <property type="entry name" value="TONB-DEPENDENT OUTER MEMBRANE RECEPTOR"/>
    <property type="match status" value="1"/>
</dbReference>
<keyword evidence="6 8" id="KW-0472">Membrane</keyword>
<keyword evidence="3 8" id="KW-1134">Transmembrane beta strand</keyword>
<name>A0ABS5VKZ5_9BACT</name>
<dbReference type="InterPro" id="IPR036942">
    <property type="entry name" value="Beta-barrel_TonB_sf"/>
</dbReference>
<dbReference type="InterPro" id="IPR012910">
    <property type="entry name" value="Plug_dom"/>
</dbReference>
<keyword evidence="2 8" id="KW-0813">Transport</keyword>
<feature type="domain" description="TonB-dependent receptor plug" evidence="10">
    <location>
        <begin position="56"/>
        <end position="163"/>
    </location>
</feature>
<evidence type="ECO:0000256" key="4">
    <source>
        <dbReference type="ARBA" id="ARBA00022692"/>
    </source>
</evidence>
<keyword evidence="5 9" id="KW-0732">Signal</keyword>
<dbReference type="Gene3D" id="2.40.170.20">
    <property type="entry name" value="TonB-dependent receptor, beta-barrel domain"/>
    <property type="match status" value="1"/>
</dbReference>